<dbReference type="Proteomes" id="UP000054217">
    <property type="component" value="Unassembled WGS sequence"/>
</dbReference>
<feature type="non-terminal residue" evidence="1">
    <location>
        <position position="1"/>
    </location>
</feature>
<dbReference type="InParanoid" id="A0A0C3IDM5"/>
<dbReference type="STRING" id="870435.A0A0C3IDM5"/>
<dbReference type="HOGENOM" id="CLU_202221_0_0_1"/>
<name>A0A0C3IDM5_PISTI</name>
<proteinExistence type="predicted"/>
<reference evidence="1 2" key="1">
    <citation type="submission" date="2014-04" db="EMBL/GenBank/DDBJ databases">
        <authorList>
            <consortium name="DOE Joint Genome Institute"/>
            <person name="Kuo A."/>
            <person name="Kohler A."/>
            <person name="Costa M.D."/>
            <person name="Nagy L.G."/>
            <person name="Floudas D."/>
            <person name="Copeland A."/>
            <person name="Barry K.W."/>
            <person name="Cichocki N."/>
            <person name="Veneault-Fourrey C."/>
            <person name="LaButti K."/>
            <person name="Lindquist E.A."/>
            <person name="Lipzen A."/>
            <person name="Lundell T."/>
            <person name="Morin E."/>
            <person name="Murat C."/>
            <person name="Sun H."/>
            <person name="Tunlid A."/>
            <person name="Henrissat B."/>
            <person name="Grigoriev I.V."/>
            <person name="Hibbett D.S."/>
            <person name="Martin F."/>
            <person name="Nordberg H.P."/>
            <person name="Cantor M.N."/>
            <person name="Hua S.X."/>
        </authorList>
    </citation>
    <scope>NUCLEOTIDE SEQUENCE [LARGE SCALE GENOMIC DNA]</scope>
    <source>
        <strain evidence="1 2">Marx 270</strain>
    </source>
</reference>
<evidence type="ECO:0000313" key="2">
    <source>
        <dbReference type="Proteomes" id="UP000054217"/>
    </source>
</evidence>
<protein>
    <submittedName>
        <fullName evidence="1">Uncharacterized protein</fullName>
    </submittedName>
</protein>
<feature type="non-terminal residue" evidence="1">
    <location>
        <position position="60"/>
    </location>
</feature>
<organism evidence="1 2">
    <name type="scientific">Pisolithus tinctorius Marx 270</name>
    <dbReference type="NCBI Taxonomy" id="870435"/>
    <lineage>
        <taxon>Eukaryota</taxon>
        <taxon>Fungi</taxon>
        <taxon>Dikarya</taxon>
        <taxon>Basidiomycota</taxon>
        <taxon>Agaricomycotina</taxon>
        <taxon>Agaricomycetes</taxon>
        <taxon>Agaricomycetidae</taxon>
        <taxon>Boletales</taxon>
        <taxon>Sclerodermatineae</taxon>
        <taxon>Pisolithaceae</taxon>
        <taxon>Pisolithus</taxon>
    </lineage>
</organism>
<gene>
    <name evidence="1" type="ORF">M404DRAFT_73385</name>
</gene>
<evidence type="ECO:0000313" key="1">
    <source>
        <dbReference type="EMBL" id="KIN95157.1"/>
    </source>
</evidence>
<keyword evidence="2" id="KW-1185">Reference proteome</keyword>
<reference evidence="2" key="2">
    <citation type="submission" date="2015-01" db="EMBL/GenBank/DDBJ databases">
        <title>Evolutionary Origins and Diversification of the Mycorrhizal Mutualists.</title>
        <authorList>
            <consortium name="DOE Joint Genome Institute"/>
            <consortium name="Mycorrhizal Genomics Consortium"/>
            <person name="Kohler A."/>
            <person name="Kuo A."/>
            <person name="Nagy L.G."/>
            <person name="Floudas D."/>
            <person name="Copeland A."/>
            <person name="Barry K.W."/>
            <person name="Cichocki N."/>
            <person name="Veneault-Fourrey C."/>
            <person name="LaButti K."/>
            <person name="Lindquist E.A."/>
            <person name="Lipzen A."/>
            <person name="Lundell T."/>
            <person name="Morin E."/>
            <person name="Murat C."/>
            <person name="Riley R."/>
            <person name="Ohm R."/>
            <person name="Sun H."/>
            <person name="Tunlid A."/>
            <person name="Henrissat B."/>
            <person name="Grigoriev I.V."/>
            <person name="Hibbett D.S."/>
            <person name="Martin F."/>
        </authorList>
    </citation>
    <scope>NUCLEOTIDE SEQUENCE [LARGE SCALE GENOMIC DNA]</scope>
    <source>
        <strain evidence="2">Marx 270</strain>
    </source>
</reference>
<dbReference type="AlphaFoldDB" id="A0A0C3IDM5"/>
<dbReference type="OrthoDB" id="3267748at2759"/>
<dbReference type="EMBL" id="KN832075">
    <property type="protein sequence ID" value="KIN95157.1"/>
    <property type="molecule type" value="Genomic_DNA"/>
</dbReference>
<accession>A0A0C3IDM5</accession>
<sequence>ELNEIWTMIGEMDERTKVHKFWLGLHKEIQCNLWKEKLNPEVSTLKKVVAAAEILEIAQS</sequence>